<dbReference type="GO" id="GO:0005881">
    <property type="term" value="C:cytoplasmic microtubule"/>
    <property type="evidence" value="ECO:0000318"/>
    <property type="project" value="GO_Central"/>
</dbReference>
<evidence type="ECO:0000256" key="1">
    <source>
        <dbReference type="ARBA" id="ARBA00008573"/>
    </source>
</evidence>
<dbReference type="GO" id="GO:0071786">
    <property type="term" value="P:endoplasmic reticulum tubular network organization"/>
    <property type="evidence" value="ECO:0000318"/>
    <property type="project" value="GO_Central"/>
</dbReference>
<dbReference type="GO" id="GO:0005789">
    <property type="term" value="C:endoplasmic reticulum membrane"/>
    <property type="evidence" value="ECO:0000318"/>
    <property type="project" value="GO_Central"/>
</dbReference>
<dbReference type="FunCoup" id="A0A1W3JQF8">
    <property type="interactions" value="12"/>
</dbReference>
<accession>H2XVL1</accession>
<feature type="region of interest" description="Disordered" evidence="3">
    <location>
        <begin position="184"/>
        <end position="206"/>
    </location>
</feature>
<keyword evidence="2" id="KW-1133">Transmembrane helix</keyword>
<feature type="transmembrane region" description="Helical" evidence="2">
    <location>
        <begin position="39"/>
        <end position="64"/>
    </location>
</feature>
<reference evidence="4" key="4">
    <citation type="submission" date="2025-09" db="UniProtKB">
        <authorList>
            <consortium name="Ensembl"/>
        </authorList>
    </citation>
    <scope>IDENTIFICATION</scope>
</reference>
<feature type="compositionally biased region" description="Basic residues" evidence="3">
    <location>
        <begin position="307"/>
        <end position="317"/>
    </location>
</feature>
<comment type="similarity">
    <text evidence="1 2">Belongs to the DP1 family.</text>
</comment>
<dbReference type="RefSeq" id="XP_009862501.1">
    <property type="nucleotide sequence ID" value="XM_009864199.3"/>
</dbReference>
<dbReference type="RefSeq" id="XP_002126186.1">
    <property type="nucleotide sequence ID" value="XM_002126150.4"/>
</dbReference>
<accession>A0A1W3JQF8</accession>
<dbReference type="Pfam" id="PF03134">
    <property type="entry name" value="TB2_DP1_HVA22"/>
    <property type="match status" value="1"/>
</dbReference>
<evidence type="ECO:0000256" key="2">
    <source>
        <dbReference type="RuleBase" id="RU362006"/>
    </source>
</evidence>
<sequence length="326" mass="36879">MGGAVVSRLVIVSGGLLYPAYSSYKAVKAANVRQYVRWIMYWVVFALFTAIETFTDVFLSWLPFYYELKMIFVLWLATPYTKGSTYIYRKFIHPNLSRREQEIDLFLENARDKSYKTMVNVGSKGINMAANVVVTAAVKGQAVVTDKLKSYSVMDLTKLPDSADVHLHQPMPIANPARVREMHQSRSNPTVVLDPAEGSESGAGQDPRLLSQFKAYSMMNLSQVTTQEGLNQYIPDTSDDGEFTSDPPSYTIDDMRITRRSNFAEEAVPQPDDFSTQFYTMPRKKKSSKSKTKQLPPLPPDSGASLRRSKRKSKTKTRVQYDEISE</sequence>
<dbReference type="GeneTree" id="ENSGT00940000170065"/>
<dbReference type="Proteomes" id="UP000008144">
    <property type="component" value="Chromosome 1"/>
</dbReference>
<protein>
    <recommendedName>
        <fullName evidence="2">Receptor expression-enhancing protein</fullName>
    </recommendedName>
</protein>
<feature type="compositionally biased region" description="Basic residues" evidence="3">
    <location>
        <begin position="282"/>
        <end position="292"/>
    </location>
</feature>
<feature type="region of interest" description="Disordered" evidence="3">
    <location>
        <begin position="231"/>
        <end position="326"/>
    </location>
</feature>
<comment type="subcellular location">
    <subcellularLocation>
        <location evidence="2">Membrane</location>
        <topology evidence="2">Multi-pass membrane protein</topology>
    </subcellularLocation>
</comment>
<dbReference type="InParanoid" id="A0A1W3JQF8"/>
<reference evidence="4" key="2">
    <citation type="journal article" date="2008" name="Genome Biol.">
        <title>Improved genome assembly and evidence-based global gene model set for the chordate Ciona intestinalis: new insight into intron and operon populations.</title>
        <authorList>
            <person name="Satou Y."/>
            <person name="Mineta K."/>
            <person name="Ogasawara M."/>
            <person name="Sasakura Y."/>
            <person name="Shoguchi E."/>
            <person name="Ueno K."/>
            <person name="Yamada L."/>
            <person name="Matsumoto J."/>
            <person name="Wasserscheid J."/>
            <person name="Dewar K."/>
            <person name="Wiley G.B."/>
            <person name="Macmil S.L."/>
            <person name="Roe B.A."/>
            <person name="Zeller R.W."/>
            <person name="Hastings K.E."/>
            <person name="Lemaire P."/>
            <person name="Lindquist E."/>
            <person name="Endo T."/>
            <person name="Hotta K."/>
            <person name="Inaba K."/>
        </authorList>
    </citation>
    <scope>NUCLEOTIDE SEQUENCE [LARGE SCALE GENOMIC DNA]</scope>
    <source>
        <strain evidence="4">wild type</strain>
    </source>
</reference>
<dbReference type="KEGG" id="cin:100180090"/>
<evidence type="ECO:0000313" key="5">
    <source>
        <dbReference type="Proteomes" id="UP000008144"/>
    </source>
</evidence>
<dbReference type="GO" id="GO:0008017">
    <property type="term" value="F:microtubule binding"/>
    <property type="evidence" value="ECO:0000318"/>
    <property type="project" value="GO_Central"/>
</dbReference>
<keyword evidence="5" id="KW-1185">Reference proteome</keyword>
<dbReference type="EMBL" id="EAAA01000384">
    <property type="status" value="NOT_ANNOTATED_CDS"/>
    <property type="molecule type" value="Genomic_DNA"/>
</dbReference>
<gene>
    <name evidence="4" type="primary">LOC100180090</name>
</gene>
<dbReference type="PANTHER" id="PTHR12300:SF117">
    <property type="entry name" value="LP05237P-RELATED"/>
    <property type="match status" value="1"/>
</dbReference>
<feature type="transmembrane region" description="Helical" evidence="2">
    <location>
        <begin position="6"/>
        <end position="27"/>
    </location>
</feature>
<dbReference type="InterPro" id="IPR004345">
    <property type="entry name" value="TB2_DP1_HVA22"/>
</dbReference>
<name>A0A1W3JQF8_CIOIN</name>
<dbReference type="eggNOG" id="KOG1726">
    <property type="taxonomic scope" value="Eukaryota"/>
</dbReference>
<dbReference type="STRING" id="7719.ENSCINP00000033695"/>
<keyword evidence="2" id="KW-0812">Transmembrane</keyword>
<dbReference type="GeneID" id="100180090"/>
<dbReference type="GO" id="GO:0071782">
    <property type="term" value="C:endoplasmic reticulum tubular network"/>
    <property type="evidence" value="ECO:0000318"/>
    <property type="project" value="GO_Central"/>
</dbReference>
<reference evidence="4" key="3">
    <citation type="submission" date="2025-08" db="UniProtKB">
        <authorList>
            <consortium name="Ensembl"/>
        </authorList>
    </citation>
    <scope>IDENTIFICATION</scope>
</reference>
<organism evidence="4 5">
    <name type="scientific">Ciona intestinalis</name>
    <name type="common">Transparent sea squirt</name>
    <name type="synonym">Ascidia intestinalis</name>
    <dbReference type="NCBI Taxonomy" id="7719"/>
    <lineage>
        <taxon>Eukaryota</taxon>
        <taxon>Metazoa</taxon>
        <taxon>Chordata</taxon>
        <taxon>Tunicata</taxon>
        <taxon>Ascidiacea</taxon>
        <taxon>Phlebobranchia</taxon>
        <taxon>Cionidae</taxon>
        <taxon>Ciona</taxon>
    </lineage>
</organism>
<evidence type="ECO:0000313" key="4">
    <source>
        <dbReference type="Ensembl" id="ENSCINP00000033695.1"/>
    </source>
</evidence>
<dbReference type="AlphaFoldDB" id="A0A1W3JQF8"/>
<evidence type="ECO:0000256" key="3">
    <source>
        <dbReference type="SAM" id="MobiDB-lite"/>
    </source>
</evidence>
<dbReference type="PANTHER" id="PTHR12300">
    <property type="entry name" value="HVA22-LIKE PROTEINS"/>
    <property type="match status" value="1"/>
</dbReference>
<keyword evidence="2" id="KW-0472">Membrane</keyword>
<reference evidence="5" key="1">
    <citation type="journal article" date="2002" name="Science">
        <title>The draft genome of Ciona intestinalis: insights into chordate and vertebrate origins.</title>
        <authorList>
            <person name="Dehal P."/>
            <person name="Satou Y."/>
            <person name="Campbell R.K."/>
            <person name="Chapman J."/>
            <person name="Degnan B."/>
            <person name="De Tomaso A."/>
            <person name="Davidson B."/>
            <person name="Di Gregorio A."/>
            <person name="Gelpke M."/>
            <person name="Goodstein D.M."/>
            <person name="Harafuji N."/>
            <person name="Hastings K.E."/>
            <person name="Ho I."/>
            <person name="Hotta K."/>
            <person name="Huang W."/>
            <person name="Kawashima T."/>
            <person name="Lemaire P."/>
            <person name="Martinez D."/>
            <person name="Meinertzhagen I.A."/>
            <person name="Necula S."/>
            <person name="Nonaka M."/>
            <person name="Putnam N."/>
            <person name="Rash S."/>
            <person name="Saiga H."/>
            <person name="Satake M."/>
            <person name="Terry A."/>
            <person name="Yamada L."/>
            <person name="Wang H.G."/>
            <person name="Awazu S."/>
            <person name="Azumi K."/>
            <person name="Boore J."/>
            <person name="Branno M."/>
            <person name="Chin-Bow S."/>
            <person name="DeSantis R."/>
            <person name="Doyle S."/>
            <person name="Francino P."/>
            <person name="Keys D.N."/>
            <person name="Haga S."/>
            <person name="Hayashi H."/>
            <person name="Hino K."/>
            <person name="Imai K.S."/>
            <person name="Inaba K."/>
            <person name="Kano S."/>
            <person name="Kobayashi K."/>
            <person name="Kobayashi M."/>
            <person name="Lee B.I."/>
            <person name="Makabe K.W."/>
            <person name="Manohar C."/>
            <person name="Matassi G."/>
            <person name="Medina M."/>
            <person name="Mochizuki Y."/>
            <person name="Mount S."/>
            <person name="Morishita T."/>
            <person name="Miura S."/>
            <person name="Nakayama A."/>
            <person name="Nishizaka S."/>
            <person name="Nomoto H."/>
            <person name="Ohta F."/>
            <person name="Oishi K."/>
            <person name="Rigoutsos I."/>
            <person name="Sano M."/>
            <person name="Sasaki A."/>
            <person name="Sasakura Y."/>
            <person name="Shoguchi E."/>
            <person name="Shin-i T."/>
            <person name="Spagnuolo A."/>
            <person name="Stainier D."/>
            <person name="Suzuki M.M."/>
            <person name="Tassy O."/>
            <person name="Takatori N."/>
            <person name="Tokuoka M."/>
            <person name="Yagi K."/>
            <person name="Yoshizaki F."/>
            <person name="Wada S."/>
            <person name="Zhang C."/>
            <person name="Hyatt P.D."/>
            <person name="Larimer F."/>
            <person name="Detter C."/>
            <person name="Doggett N."/>
            <person name="Glavina T."/>
            <person name="Hawkins T."/>
            <person name="Richardson P."/>
            <person name="Lucas S."/>
            <person name="Kohara Y."/>
            <person name="Levine M."/>
            <person name="Satoh N."/>
            <person name="Rokhsar D.S."/>
        </authorList>
    </citation>
    <scope>NUCLEOTIDE SEQUENCE [LARGE SCALE GENOMIC DNA]</scope>
</reference>
<dbReference type="Ensembl" id="ENSCINT00000035411.1">
    <property type="protein sequence ID" value="ENSCINP00000033695.1"/>
    <property type="gene ID" value="ENSCING00000022465.1"/>
</dbReference>
<dbReference type="OrthoDB" id="10009287at2759"/>
<proteinExistence type="inferred from homology"/>